<dbReference type="InterPro" id="IPR019887">
    <property type="entry name" value="Tscrpt_reg_AsnC/Lrp_C"/>
</dbReference>
<evidence type="ECO:0000259" key="1">
    <source>
        <dbReference type="Pfam" id="PF01037"/>
    </source>
</evidence>
<evidence type="ECO:0000313" key="3">
    <source>
        <dbReference type="Proteomes" id="UP000285961"/>
    </source>
</evidence>
<accession>A0A419ER37</accession>
<dbReference type="Pfam" id="PF01037">
    <property type="entry name" value="AsnC_trans_reg"/>
    <property type="match status" value="1"/>
</dbReference>
<dbReference type="EMBL" id="QZKI01000123">
    <property type="protein sequence ID" value="RJP65741.1"/>
    <property type="molecule type" value="Genomic_DNA"/>
</dbReference>
<dbReference type="InterPro" id="IPR011008">
    <property type="entry name" value="Dimeric_a/b-barrel"/>
</dbReference>
<organism evidence="2 3">
    <name type="scientific">Candidatus Abyssobacteria bacterium SURF_17</name>
    <dbReference type="NCBI Taxonomy" id="2093361"/>
    <lineage>
        <taxon>Bacteria</taxon>
        <taxon>Pseudomonadati</taxon>
        <taxon>Candidatus Hydrogenedentota</taxon>
        <taxon>Candidatus Abyssobacteria</taxon>
    </lineage>
</organism>
<dbReference type="AlphaFoldDB" id="A0A419ER37"/>
<dbReference type="SUPFAM" id="SSF54909">
    <property type="entry name" value="Dimeric alpha+beta barrel"/>
    <property type="match status" value="1"/>
</dbReference>
<sequence length="77" mass="8050">MAISAYVFVECTQGKAIDVSKKLTKLSGVKAAHAVTGPIDVIAFIEAADINDLGRFVVEKIQSTAGVLRTSTNIVTG</sequence>
<gene>
    <name evidence="2" type="ORF">C4532_17270</name>
</gene>
<proteinExistence type="predicted"/>
<dbReference type="Proteomes" id="UP000285961">
    <property type="component" value="Unassembled WGS sequence"/>
</dbReference>
<comment type="caution">
    <text evidence="2">The sequence shown here is derived from an EMBL/GenBank/DDBJ whole genome shotgun (WGS) entry which is preliminary data.</text>
</comment>
<dbReference type="Gene3D" id="3.30.70.920">
    <property type="match status" value="1"/>
</dbReference>
<protein>
    <submittedName>
        <fullName evidence="2">Lrp/AsnC family transcriptional regulator</fullName>
    </submittedName>
</protein>
<reference evidence="2 3" key="1">
    <citation type="journal article" date="2017" name="ISME J.">
        <title>Energy and carbon metabolisms in a deep terrestrial subsurface fluid microbial community.</title>
        <authorList>
            <person name="Momper L."/>
            <person name="Jungbluth S.P."/>
            <person name="Lee M.D."/>
            <person name="Amend J.P."/>
        </authorList>
    </citation>
    <scope>NUCLEOTIDE SEQUENCE [LARGE SCALE GENOMIC DNA]</scope>
    <source>
        <strain evidence="2">SURF_17</strain>
    </source>
</reference>
<evidence type="ECO:0000313" key="2">
    <source>
        <dbReference type="EMBL" id="RJP65741.1"/>
    </source>
</evidence>
<feature type="domain" description="Transcription regulator AsnC/Lrp ligand binding" evidence="1">
    <location>
        <begin position="7"/>
        <end position="76"/>
    </location>
</feature>
<name>A0A419ER37_9BACT</name>